<dbReference type="InterPro" id="IPR029028">
    <property type="entry name" value="Alpha/beta_knot_MTases"/>
</dbReference>
<evidence type="ECO:0000256" key="2">
    <source>
        <dbReference type="ARBA" id="ARBA00022552"/>
    </source>
</evidence>
<evidence type="ECO:0000313" key="8">
    <source>
        <dbReference type="EMBL" id="RUO78998.1"/>
    </source>
</evidence>
<feature type="binding site" evidence="6">
    <location>
        <position position="228"/>
    </location>
    <ligand>
        <name>S-adenosyl-L-methionine</name>
        <dbReference type="ChEBI" id="CHEBI:59789"/>
    </ligand>
</feature>
<feature type="binding site" evidence="6">
    <location>
        <position position="199"/>
    </location>
    <ligand>
        <name>S-adenosyl-L-methionine</name>
        <dbReference type="ChEBI" id="CHEBI:59789"/>
    </ligand>
</feature>
<keyword evidence="3 6" id="KW-0489">Methyltransferase</keyword>
<name>A0A432ZM89_9GAMM</name>
<dbReference type="InterPro" id="IPR001537">
    <property type="entry name" value="SpoU_MeTrfase"/>
</dbReference>
<keyword evidence="5 6" id="KW-0949">S-adenosyl-L-methionine</keyword>
<dbReference type="GO" id="GO:0003723">
    <property type="term" value="F:RNA binding"/>
    <property type="evidence" value="ECO:0007669"/>
    <property type="project" value="InterPro"/>
</dbReference>
<dbReference type="AlphaFoldDB" id="A0A432ZM89"/>
<dbReference type="NCBIfam" id="NF008386">
    <property type="entry name" value="PRK11181.1"/>
    <property type="match status" value="1"/>
</dbReference>
<feature type="domain" description="RNA 2-O ribose methyltransferase substrate binding" evidence="7">
    <location>
        <begin position="6"/>
        <end position="82"/>
    </location>
</feature>
<keyword evidence="1 6" id="KW-0963">Cytoplasm</keyword>
<dbReference type="InterPro" id="IPR029064">
    <property type="entry name" value="Ribosomal_eL30-like_sf"/>
</dbReference>
<comment type="catalytic activity">
    <reaction evidence="6">
        <text>guanosine(2251) in 23S rRNA + S-adenosyl-L-methionine = 2'-O-methylguanosine(2251) in 23S rRNA + S-adenosyl-L-homocysteine + H(+)</text>
        <dbReference type="Rhea" id="RHEA:24140"/>
        <dbReference type="Rhea" id="RHEA-COMP:10239"/>
        <dbReference type="Rhea" id="RHEA-COMP:10241"/>
        <dbReference type="ChEBI" id="CHEBI:15378"/>
        <dbReference type="ChEBI" id="CHEBI:57856"/>
        <dbReference type="ChEBI" id="CHEBI:59789"/>
        <dbReference type="ChEBI" id="CHEBI:74269"/>
        <dbReference type="ChEBI" id="CHEBI:74445"/>
        <dbReference type="EC" id="2.1.1.185"/>
    </reaction>
</comment>
<dbReference type="GO" id="GO:0005829">
    <property type="term" value="C:cytosol"/>
    <property type="evidence" value="ECO:0007669"/>
    <property type="project" value="TreeGrafter"/>
</dbReference>
<proteinExistence type="inferred from homology"/>
<dbReference type="SMART" id="SM00967">
    <property type="entry name" value="SpoU_sub_bind"/>
    <property type="match status" value="1"/>
</dbReference>
<keyword evidence="2 6" id="KW-0698">rRNA processing</keyword>
<dbReference type="FunFam" id="3.40.1280.10:FF:000005">
    <property type="entry name" value="23S rRNA (guanosine-2'-O-)-methyltransferase RlmB"/>
    <property type="match status" value="1"/>
</dbReference>
<dbReference type="EMBL" id="PIQG01000001">
    <property type="protein sequence ID" value="RUO78998.1"/>
    <property type="molecule type" value="Genomic_DNA"/>
</dbReference>
<keyword evidence="9" id="KW-1185">Reference proteome</keyword>
<dbReference type="Pfam" id="PF00588">
    <property type="entry name" value="SpoU_methylase"/>
    <property type="match status" value="1"/>
</dbReference>
<dbReference type="SUPFAM" id="SSF75217">
    <property type="entry name" value="alpha/beta knot"/>
    <property type="match status" value="1"/>
</dbReference>
<comment type="caution">
    <text evidence="8">The sequence shown here is derived from an EMBL/GenBank/DDBJ whole genome shotgun (WGS) entry which is preliminary data.</text>
</comment>
<dbReference type="Pfam" id="PF08032">
    <property type="entry name" value="SpoU_sub_bind"/>
    <property type="match status" value="1"/>
</dbReference>
<reference evidence="8 9" key="1">
    <citation type="journal article" date="2011" name="Front. Microbiol.">
        <title>Genomic signatures of strain selection and enhancement in Bacillus atrophaeus var. globigii, a historical biowarfare simulant.</title>
        <authorList>
            <person name="Gibbons H.S."/>
            <person name="Broomall S.M."/>
            <person name="McNew L.A."/>
            <person name="Daligault H."/>
            <person name="Chapman C."/>
            <person name="Bruce D."/>
            <person name="Karavis M."/>
            <person name="Krepps M."/>
            <person name="McGregor P.A."/>
            <person name="Hong C."/>
            <person name="Park K.H."/>
            <person name="Akmal A."/>
            <person name="Feldman A."/>
            <person name="Lin J.S."/>
            <person name="Chang W.E."/>
            <person name="Higgs B.W."/>
            <person name="Demirev P."/>
            <person name="Lindquist J."/>
            <person name="Liem A."/>
            <person name="Fochler E."/>
            <person name="Read T.D."/>
            <person name="Tapia R."/>
            <person name="Johnson S."/>
            <person name="Bishop-Lilly K.A."/>
            <person name="Detter C."/>
            <person name="Han C."/>
            <person name="Sozhamannan S."/>
            <person name="Rosenzweig C.N."/>
            <person name="Skowronski E.W."/>
        </authorList>
    </citation>
    <scope>NUCLEOTIDE SEQUENCE [LARGE SCALE GENOMIC DNA]</scope>
    <source>
        <strain evidence="8 9">PIT1</strain>
    </source>
</reference>
<dbReference type="RefSeq" id="WP_126824156.1">
    <property type="nucleotide sequence ID" value="NZ_PIQG01000001.1"/>
</dbReference>
<dbReference type="PANTHER" id="PTHR46429:SF1">
    <property type="entry name" value="23S RRNA (GUANOSINE-2'-O-)-METHYLTRANSFERASE RLMB"/>
    <property type="match status" value="1"/>
</dbReference>
<protein>
    <recommendedName>
        <fullName evidence="6">23S rRNA (guanosine-2'-O-)-methyltransferase RlmB</fullName>
        <ecNumber evidence="6">2.1.1.185</ecNumber>
    </recommendedName>
    <alternativeName>
        <fullName evidence="6">23S rRNA (guanosine2251 2'-O)-methyltransferase</fullName>
    </alternativeName>
    <alternativeName>
        <fullName evidence="6">23S rRNA Gm2251 2'-O-methyltransferase</fullName>
    </alternativeName>
</protein>
<dbReference type="InterPro" id="IPR024915">
    <property type="entry name" value="23S_rRNA_MeTrfase_RlmB"/>
</dbReference>
<feature type="binding site" evidence="6">
    <location>
        <position position="219"/>
    </location>
    <ligand>
        <name>S-adenosyl-L-methionine</name>
        <dbReference type="ChEBI" id="CHEBI:59789"/>
    </ligand>
</feature>
<evidence type="ECO:0000256" key="5">
    <source>
        <dbReference type="ARBA" id="ARBA00022691"/>
    </source>
</evidence>
<dbReference type="OrthoDB" id="9785673at2"/>
<evidence type="ECO:0000313" key="9">
    <source>
        <dbReference type="Proteomes" id="UP000288279"/>
    </source>
</evidence>
<dbReference type="InterPro" id="IPR029026">
    <property type="entry name" value="tRNA_m1G_MTases_N"/>
</dbReference>
<comment type="similarity">
    <text evidence="6">Belongs to the class IV-like SAM-binding methyltransferase superfamily. RNA methyltransferase TrmH family. RlmB subfamily.</text>
</comment>
<evidence type="ECO:0000259" key="7">
    <source>
        <dbReference type="SMART" id="SM00967"/>
    </source>
</evidence>
<dbReference type="HAMAP" id="MF_01887">
    <property type="entry name" value="23SrRNA_methyltr_B"/>
    <property type="match status" value="1"/>
</dbReference>
<dbReference type="Proteomes" id="UP000288279">
    <property type="component" value="Unassembled WGS sequence"/>
</dbReference>
<dbReference type="EC" id="2.1.1.185" evidence="6"/>
<sequence length="253" mass="27601">MSKKVALYGLHAVQTIIGRNPERIVEVFVARERQDKVLTELVQNLQRLGVRPQFVPKASLDKRAEGGNHQGIIMIVNDIPQQHEDDLYKLLDNATKPLLLLILDGVTDPHNLGACLRTADAAGVAAVIVPKDKSASLNPTVRKVACGAAETVPLVQVTNLARTMREMQQRQVWIVGTAGEAEQSLYDFKVDGHLALVMGAEGSGMRRLTRETCDELVKIPMAGSVSSLNVSVATGVCLFEVVRQRYQSVQTKG</sequence>
<comment type="function">
    <text evidence="6">Specifically methylates the ribose of guanosine 2251 in 23S rRNA.</text>
</comment>
<comment type="subcellular location">
    <subcellularLocation>
        <location evidence="6">Cytoplasm</location>
    </subcellularLocation>
</comment>
<dbReference type="GO" id="GO:0070039">
    <property type="term" value="F:rRNA (guanosine-2'-O-)-methyltransferase activity"/>
    <property type="evidence" value="ECO:0007669"/>
    <property type="project" value="UniProtKB-UniRule"/>
</dbReference>
<dbReference type="SUPFAM" id="SSF55315">
    <property type="entry name" value="L30e-like"/>
    <property type="match status" value="1"/>
</dbReference>
<accession>A0A432ZM89</accession>
<organism evidence="8 9">
    <name type="scientific">Pseudidiomarina taiwanensis</name>
    <dbReference type="NCBI Taxonomy" id="337250"/>
    <lineage>
        <taxon>Bacteria</taxon>
        <taxon>Pseudomonadati</taxon>
        <taxon>Pseudomonadota</taxon>
        <taxon>Gammaproteobacteria</taxon>
        <taxon>Alteromonadales</taxon>
        <taxon>Idiomarinaceae</taxon>
        <taxon>Pseudidiomarina</taxon>
    </lineage>
</organism>
<dbReference type="InterPro" id="IPR004441">
    <property type="entry name" value="rRNA_MeTrfase_TrmH"/>
</dbReference>
<evidence type="ECO:0000256" key="1">
    <source>
        <dbReference type="ARBA" id="ARBA00022490"/>
    </source>
</evidence>
<keyword evidence="4 6" id="KW-0808">Transferase</keyword>
<dbReference type="NCBIfam" id="TIGR00186">
    <property type="entry name" value="rRNA_methyl_3"/>
    <property type="match status" value="1"/>
</dbReference>
<dbReference type="InterPro" id="IPR013123">
    <property type="entry name" value="SpoU_subst-bd"/>
</dbReference>
<gene>
    <name evidence="6" type="primary">rlmB</name>
    <name evidence="8" type="ORF">CWI83_00295</name>
</gene>
<dbReference type="PANTHER" id="PTHR46429">
    <property type="entry name" value="23S RRNA (GUANOSINE-2'-O-)-METHYLTRANSFERASE RLMB"/>
    <property type="match status" value="1"/>
</dbReference>
<evidence type="ECO:0000256" key="3">
    <source>
        <dbReference type="ARBA" id="ARBA00022603"/>
    </source>
</evidence>
<dbReference type="Gene3D" id="3.40.1280.10">
    <property type="match status" value="1"/>
</dbReference>
<evidence type="ECO:0000256" key="4">
    <source>
        <dbReference type="ARBA" id="ARBA00022679"/>
    </source>
</evidence>
<evidence type="ECO:0000256" key="6">
    <source>
        <dbReference type="HAMAP-Rule" id="MF_01887"/>
    </source>
</evidence>
<dbReference type="CDD" id="cd18103">
    <property type="entry name" value="SpoU-like_RlmB"/>
    <property type="match status" value="1"/>
</dbReference>
<dbReference type="Gene3D" id="3.30.1330.30">
    <property type="match status" value="1"/>
</dbReference>